<accession>A0A7S9LUY0</accession>
<feature type="transmembrane region" description="Helical" evidence="5">
    <location>
        <begin position="123"/>
        <end position="145"/>
    </location>
</feature>
<evidence type="ECO:0000256" key="3">
    <source>
        <dbReference type="ARBA" id="ARBA00022989"/>
    </source>
</evidence>
<evidence type="ECO:0000313" key="7">
    <source>
        <dbReference type="Proteomes" id="UP000594800"/>
    </source>
</evidence>
<dbReference type="Gene3D" id="1.20.120.550">
    <property type="entry name" value="Membrane associated eicosanoid/glutathione metabolism-like domain"/>
    <property type="match status" value="1"/>
</dbReference>
<proteinExistence type="predicted"/>
<dbReference type="SUPFAM" id="SSF161084">
    <property type="entry name" value="MAPEG domain-like"/>
    <property type="match status" value="1"/>
</dbReference>
<feature type="transmembrane region" description="Helical" evidence="5">
    <location>
        <begin position="12"/>
        <end position="32"/>
    </location>
</feature>
<dbReference type="EMBL" id="CP064942">
    <property type="protein sequence ID" value="QPH55787.1"/>
    <property type="molecule type" value="Genomic_DNA"/>
</dbReference>
<dbReference type="KEGG" id="poz:I0K15_08725"/>
<gene>
    <name evidence="6" type="ORF">I0K15_08725</name>
</gene>
<evidence type="ECO:0000313" key="6">
    <source>
        <dbReference type="EMBL" id="QPH55787.1"/>
    </source>
</evidence>
<keyword evidence="3 5" id="KW-1133">Transmembrane helix</keyword>
<dbReference type="RefSeq" id="WP_196105049.1">
    <property type="nucleotide sequence ID" value="NZ_CP064942.1"/>
</dbReference>
<reference evidence="6 7" key="1">
    <citation type="submission" date="2020-11" db="EMBL/GenBank/DDBJ databases">
        <title>Description of Pontivivens ytuae sp. nov. isolated from deep sea sediment of Mariana Trench.</title>
        <authorList>
            <person name="Wang Z."/>
            <person name="Sun Q.-L."/>
            <person name="Xu X.-D."/>
            <person name="Tang Y.-Z."/>
            <person name="Zhang J."/>
        </authorList>
    </citation>
    <scope>NUCLEOTIDE SEQUENCE [LARGE SCALE GENOMIC DNA]</scope>
    <source>
        <strain evidence="6 7">MT2928</strain>
    </source>
</reference>
<comment type="subcellular location">
    <subcellularLocation>
        <location evidence="1">Membrane</location>
    </subcellularLocation>
</comment>
<feature type="transmembrane region" description="Helical" evidence="5">
    <location>
        <begin position="52"/>
        <end position="77"/>
    </location>
</feature>
<dbReference type="InterPro" id="IPR001129">
    <property type="entry name" value="Membr-assoc_MAPEG"/>
</dbReference>
<dbReference type="AlphaFoldDB" id="A0A7S9LUY0"/>
<sequence length="175" mass="19280">MTEAAPLRTQQLWIGGQIVASVLCQVVLFLWLSGRFPGPVETELAARLAFGVQWSLVPVLVLLAMILAIAGTRPLFADVIDGNDRADRLAVHIRIQRNTLEQGMLLIVGLLVFATLARPGELGAIPALAVMFVVFRLCFWIGYAIRPHFRTFGFVGTFYPNIALLGTCAYRLWLG</sequence>
<dbReference type="Pfam" id="PF01124">
    <property type="entry name" value="MAPEG"/>
    <property type="match status" value="1"/>
</dbReference>
<dbReference type="InterPro" id="IPR023352">
    <property type="entry name" value="MAPEG-like_dom_sf"/>
</dbReference>
<organism evidence="6 7">
    <name type="scientific">Pontivivens ytuae</name>
    <dbReference type="NCBI Taxonomy" id="2789856"/>
    <lineage>
        <taxon>Bacteria</taxon>
        <taxon>Pseudomonadati</taxon>
        <taxon>Pseudomonadota</taxon>
        <taxon>Alphaproteobacteria</taxon>
        <taxon>Rhodobacterales</taxon>
        <taxon>Paracoccaceae</taxon>
        <taxon>Pontivivens</taxon>
    </lineage>
</organism>
<feature type="transmembrane region" description="Helical" evidence="5">
    <location>
        <begin position="152"/>
        <end position="173"/>
    </location>
</feature>
<feature type="transmembrane region" description="Helical" evidence="5">
    <location>
        <begin position="98"/>
        <end position="117"/>
    </location>
</feature>
<dbReference type="PANTHER" id="PTHR31004">
    <property type="entry name" value="TRANSMEMBRANE PROTEIN 79"/>
    <property type="match status" value="1"/>
</dbReference>
<dbReference type="GO" id="GO:0045055">
    <property type="term" value="P:regulated exocytosis"/>
    <property type="evidence" value="ECO:0007669"/>
    <property type="project" value="TreeGrafter"/>
</dbReference>
<dbReference type="PANTHER" id="PTHR31004:SF1">
    <property type="entry name" value="TRANSMEMBRANE PROTEIN 79"/>
    <property type="match status" value="1"/>
</dbReference>
<evidence type="ECO:0000256" key="4">
    <source>
        <dbReference type="ARBA" id="ARBA00023136"/>
    </source>
</evidence>
<dbReference type="Proteomes" id="UP000594800">
    <property type="component" value="Chromosome"/>
</dbReference>
<evidence type="ECO:0000256" key="2">
    <source>
        <dbReference type="ARBA" id="ARBA00022692"/>
    </source>
</evidence>
<protein>
    <submittedName>
        <fullName evidence="6">MAPEG family protein</fullName>
    </submittedName>
</protein>
<keyword evidence="4 5" id="KW-0472">Membrane</keyword>
<name>A0A7S9LUY0_9RHOB</name>
<keyword evidence="7" id="KW-1185">Reference proteome</keyword>
<dbReference type="GO" id="GO:0005765">
    <property type="term" value="C:lysosomal membrane"/>
    <property type="evidence" value="ECO:0007669"/>
    <property type="project" value="TreeGrafter"/>
</dbReference>
<keyword evidence="2 5" id="KW-0812">Transmembrane</keyword>
<evidence type="ECO:0000256" key="5">
    <source>
        <dbReference type="SAM" id="Phobius"/>
    </source>
</evidence>
<evidence type="ECO:0000256" key="1">
    <source>
        <dbReference type="ARBA" id="ARBA00004370"/>
    </source>
</evidence>